<dbReference type="EMBL" id="CAXAMM010039025">
    <property type="protein sequence ID" value="CAK9083103.1"/>
    <property type="molecule type" value="Genomic_DNA"/>
</dbReference>
<sequence>QPAPAAPAQRQRLQQPSEDDGSEEQKREVAATRMQLLYRMRRSPTKRETDTDPETRR</sequence>
<protein>
    <submittedName>
        <fullName evidence="3">Uncharacterized protein</fullName>
    </submittedName>
</protein>
<feature type="compositionally biased region" description="Basic and acidic residues" evidence="1">
    <location>
        <begin position="45"/>
        <end position="57"/>
    </location>
</feature>
<comment type="caution">
    <text evidence="3">The sequence shown here is derived from an EMBL/GenBank/DDBJ whole genome shotgun (WGS) entry which is preliminary data.</text>
</comment>
<dbReference type="EMBL" id="CAXAMM010039024">
    <property type="protein sequence ID" value="CAK9083102.1"/>
    <property type="molecule type" value="Genomic_DNA"/>
</dbReference>
<organism evidence="3 4">
    <name type="scientific">Durusdinium trenchii</name>
    <dbReference type="NCBI Taxonomy" id="1381693"/>
    <lineage>
        <taxon>Eukaryota</taxon>
        <taxon>Sar</taxon>
        <taxon>Alveolata</taxon>
        <taxon>Dinophyceae</taxon>
        <taxon>Suessiales</taxon>
        <taxon>Symbiodiniaceae</taxon>
        <taxon>Durusdinium</taxon>
    </lineage>
</organism>
<name>A0ABP0Q5E3_9DINO</name>
<gene>
    <name evidence="2" type="ORF">SCF082_LOCUS39462</name>
    <name evidence="3" type="ORF">SCF082_LOCUS39463</name>
</gene>
<feature type="non-terminal residue" evidence="3">
    <location>
        <position position="57"/>
    </location>
</feature>
<accession>A0ABP0Q5E3</accession>
<feature type="compositionally biased region" description="Low complexity" evidence="1">
    <location>
        <begin position="1"/>
        <end position="16"/>
    </location>
</feature>
<keyword evidence="4" id="KW-1185">Reference proteome</keyword>
<proteinExistence type="predicted"/>
<feature type="non-terminal residue" evidence="3">
    <location>
        <position position="1"/>
    </location>
</feature>
<evidence type="ECO:0000256" key="1">
    <source>
        <dbReference type="SAM" id="MobiDB-lite"/>
    </source>
</evidence>
<dbReference type="Proteomes" id="UP001642464">
    <property type="component" value="Unassembled WGS sequence"/>
</dbReference>
<reference evidence="3 4" key="1">
    <citation type="submission" date="2024-02" db="EMBL/GenBank/DDBJ databases">
        <authorList>
            <person name="Chen Y."/>
            <person name="Shah S."/>
            <person name="Dougan E. K."/>
            <person name="Thang M."/>
            <person name="Chan C."/>
        </authorList>
    </citation>
    <scope>NUCLEOTIDE SEQUENCE [LARGE SCALE GENOMIC DNA]</scope>
</reference>
<feature type="region of interest" description="Disordered" evidence="1">
    <location>
        <begin position="1"/>
        <end position="57"/>
    </location>
</feature>
<evidence type="ECO:0000313" key="2">
    <source>
        <dbReference type="EMBL" id="CAK9083102.1"/>
    </source>
</evidence>
<evidence type="ECO:0000313" key="4">
    <source>
        <dbReference type="Proteomes" id="UP001642464"/>
    </source>
</evidence>
<evidence type="ECO:0000313" key="3">
    <source>
        <dbReference type="EMBL" id="CAK9083103.1"/>
    </source>
</evidence>